<gene>
    <name evidence="7" type="ORF">AL705_04820</name>
</gene>
<evidence type="ECO:0000256" key="5">
    <source>
        <dbReference type="SAM" id="Phobius"/>
    </source>
</evidence>
<evidence type="ECO:0000256" key="3">
    <source>
        <dbReference type="ARBA" id="ARBA00022989"/>
    </source>
</evidence>
<evidence type="ECO:0000259" key="6">
    <source>
        <dbReference type="Pfam" id="PF12698"/>
    </source>
</evidence>
<evidence type="ECO:0000256" key="4">
    <source>
        <dbReference type="ARBA" id="ARBA00023136"/>
    </source>
</evidence>
<reference evidence="7 8" key="1">
    <citation type="journal article" date="2015" name="Genome Announc.">
        <title>Complete Genome Sequences for Two Strains of a Novel Fastidious, Partially Acid-Fast, Gram-Positive Corynebacterineae Bacterium, Derived from Human Clinical Samples.</title>
        <authorList>
            <person name="Nicholson A.C."/>
            <person name="Bell M."/>
            <person name="Humrighouse B.W."/>
            <person name="McQuiston J.R."/>
        </authorList>
    </citation>
    <scope>NUCLEOTIDE SEQUENCE [LARGE SCALE GENOMIC DNA]</scope>
    <source>
        <strain evidence="7 8">X1698</strain>
    </source>
</reference>
<organism evidence="7 8">
    <name type="scientific">Lawsonella clevelandensis</name>
    <dbReference type="NCBI Taxonomy" id="1528099"/>
    <lineage>
        <taxon>Bacteria</taxon>
        <taxon>Bacillati</taxon>
        <taxon>Actinomycetota</taxon>
        <taxon>Actinomycetes</taxon>
        <taxon>Mycobacteriales</taxon>
        <taxon>Lawsonellaceae</taxon>
        <taxon>Lawsonella</taxon>
    </lineage>
</organism>
<feature type="transmembrane region" description="Helical" evidence="5">
    <location>
        <begin position="595"/>
        <end position="614"/>
    </location>
</feature>
<feature type="transmembrane region" description="Helical" evidence="5">
    <location>
        <begin position="435"/>
        <end position="455"/>
    </location>
</feature>
<dbReference type="PANTHER" id="PTHR43077">
    <property type="entry name" value="TRANSPORT PERMEASE YVFS-RELATED"/>
    <property type="match status" value="1"/>
</dbReference>
<dbReference type="InterPro" id="IPR013525">
    <property type="entry name" value="ABC2_TM"/>
</dbReference>
<dbReference type="EMBL" id="CP012390">
    <property type="protein sequence ID" value="ALE19050.1"/>
    <property type="molecule type" value="Genomic_DNA"/>
</dbReference>
<dbReference type="Pfam" id="PF12698">
    <property type="entry name" value="ABC2_membrane_3"/>
    <property type="match status" value="2"/>
</dbReference>
<comment type="subcellular location">
    <subcellularLocation>
        <location evidence="1">Membrane</location>
        <topology evidence="1">Multi-pass membrane protein</topology>
    </subcellularLocation>
</comment>
<dbReference type="GO" id="GO:0140359">
    <property type="term" value="F:ABC-type transporter activity"/>
    <property type="evidence" value="ECO:0007669"/>
    <property type="project" value="InterPro"/>
</dbReference>
<feature type="transmembrane region" description="Helical" evidence="5">
    <location>
        <begin position="22"/>
        <end position="43"/>
    </location>
</feature>
<keyword evidence="3 5" id="KW-1133">Transmembrane helix</keyword>
<evidence type="ECO:0000313" key="7">
    <source>
        <dbReference type="EMBL" id="ALE19050.1"/>
    </source>
</evidence>
<feature type="domain" description="ABC-2 type transporter transmembrane" evidence="6">
    <location>
        <begin position="388"/>
        <end position="611"/>
    </location>
</feature>
<keyword evidence="2 5" id="KW-0812">Transmembrane</keyword>
<dbReference type="NCBIfam" id="TIGR03057">
    <property type="entry name" value="xxxLxxG_by_4"/>
    <property type="match status" value="4"/>
</dbReference>
<dbReference type="PATRIC" id="fig|1562462.4.peg.994"/>
<feature type="transmembrane region" description="Helical" evidence="5">
    <location>
        <begin position="476"/>
        <end position="494"/>
    </location>
</feature>
<dbReference type="InterPro" id="IPR017501">
    <property type="entry name" value="Phage_infect_YhgE_C"/>
</dbReference>
<dbReference type="PANTHER" id="PTHR43077:SF5">
    <property type="entry name" value="PHAGE INFECTION PROTEIN"/>
    <property type="match status" value="1"/>
</dbReference>
<dbReference type="InterPro" id="IPR023908">
    <property type="entry name" value="xxxLxxG_rpt"/>
</dbReference>
<dbReference type="Gene3D" id="3.40.1710.10">
    <property type="entry name" value="abc type-2 transporter like domain"/>
    <property type="match status" value="1"/>
</dbReference>
<dbReference type="STRING" id="1528099.AL705_04820"/>
<feature type="transmembrane region" description="Helical" evidence="5">
    <location>
        <begin position="538"/>
        <end position="557"/>
    </location>
</feature>
<protein>
    <recommendedName>
        <fullName evidence="6">ABC-2 type transporter transmembrane domain-containing protein</fullName>
    </recommendedName>
</protein>
<evidence type="ECO:0000313" key="8">
    <source>
        <dbReference type="Proteomes" id="UP000068137"/>
    </source>
</evidence>
<accession>A0A0M3TBK4</accession>
<dbReference type="Proteomes" id="UP000068137">
    <property type="component" value="Chromosome"/>
</dbReference>
<feature type="transmembrane region" description="Helical" evidence="5">
    <location>
        <begin position="506"/>
        <end position="531"/>
    </location>
</feature>
<name>A0A0M3TBK4_9ACTN</name>
<proteinExistence type="predicted"/>
<dbReference type="NCBIfam" id="TIGR03062">
    <property type="entry name" value="pip_yhgE_Cterm"/>
    <property type="match status" value="1"/>
</dbReference>
<dbReference type="GO" id="GO:0016020">
    <property type="term" value="C:membrane"/>
    <property type="evidence" value="ECO:0007669"/>
    <property type="project" value="UniProtKB-SubCell"/>
</dbReference>
<dbReference type="InterPro" id="IPR017500">
    <property type="entry name" value="Phage_infect_YhgE_N"/>
</dbReference>
<dbReference type="NCBIfam" id="TIGR03061">
    <property type="entry name" value="pip_yhgE_Nterm"/>
    <property type="match status" value="1"/>
</dbReference>
<feature type="domain" description="ABC-2 type transporter transmembrane" evidence="6">
    <location>
        <begin position="24"/>
        <end position="159"/>
    </location>
</feature>
<evidence type="ECO:0000256" key="2">
    <source>
        <dbReference type="ARBA" id="ARBA00022692"/>
    </source>
</evidence>
<dbReference type="InterPro" id="IPR051328">
    <property type="entry name" value="T7SS_ABC-Transporter"/>
</dbReference>
<keyword evidence="4 5" id="KW-0472">Membrane</keyword>
<sequence>MFASLNLGTELRRFRRSRLGKLAIIAICVIPLLYSTLYLWSFWDPFGKLNRVPVAFVNEDQGMVVAGQPFNAGDQIEDKIRQNDQLDWVPTNEEDAVDGVRNGKYYFAVMLPKNFSEEVASPTSDHPRKATVFTHYNDSNGWLTSLIGQNAMRVFLETVSSEIGQQAVDKVLVGVQEAGKGLHKATVGAQQLADGAVQLNDGTGRLQDASLQLDDGAHRLSEGSDKLAAGTQQLHDQLFAFLKKLTGLTQQIHDYHDQAQKISSVQGATSDELAAVAATLRTSSDPSVWAAADQLDHMAHRLKTEGAGPNSQLMADLNKLDTAATDLDNGQLPGKLGQLTDGVNQLNNGAHELSTGLHTLHNGTGQLVTGVNQLHDGSSRLSAGANELYTKLGEGAKAVPKWSEGHRKKVAATLAQPVKLADNTAGHERTFGGGLAPFFFCLALYIGGIIAFLLLRPLQARAVASGVNPLRAAMDGFAPAALIALIQALVIVLVTDATVPLNPATMFGLIVFTMLVGLVFMAMNQMLIVLLGPGPGRVATMALLMIQILASGGLYPVETEPIVWKWLHPILPMSYAVNGFRQTLYGNFDGRLVEAIVVLFVFLALFLGMTAVGARKDRMWDMEKLHPSISI</sequence>
<dbReference type="AlphaFoldDB" id="A0A0M3TBK4"/>
<dbReference type="KEGG" id="cbq:AL705_04820"/>
<evidence type="ECO:0000256" key="1">
    <source>
        <dbReference type="ARBA" id="ARBA00004141"/>
    </source>
</evidence>
<dbReference type="RefSeq" id="WP_053962046.1">
    <property type="nucleotide sequence ID" value="NZ_CP012390.1"/>
</dbReference>
<dbReference type="OrthoDB" id="9811483at2"/>